<evidence type="ECO:0000313" key="4">
    <source>
        <dbReference type="Proteomes" id="UP000481616"/>
    </source>
</evidence>
<dbReference type="RefSeq" id="WP_130053761.1">
    <property type="nucleotide sequence ID" value="NZ_RCXK01000004.1"/>
</dbReference>
<dbReference type="EMBL" id="VVZA01000004">
    <property type="protein sequence ID" value="KAA5406438.1"/>
    <property type="molecule type" value="Genomic_DNA"/>
</dbReference>
<dbReference type="AlphaFoldDB" id="A0A4Q5HVH1"/>
<evidence type="ECO:0000313" key="3">
    <source>
        <dbReference type="Proteomes" id="UP000441162"/>
    </source>
</evidence>
<proteinExistence type="predicted"/>
<protein>
    <submittedName>
        <fullName evidence="1">Uncharacterized protein</fullName>
    </submittedName>
</protein>
<sequence>MNINFKISTILGVVEQYGELIEYNGYQYAFHYHEGMYKATELSTGFCVVSVDEMTKTIDGISAKDYLIQQIKILTISPKILNRAKRKMMKDGLPYPLNPKFNV</sequence>
<evidence type="ECO:0000313" key="2">
    <source>
        <dbReference type="EMBL" id="KAA5406438.1"/>
    </source>
</evidence>
<dbReference type="EMBL" id="VVYY01000004">
    <property type="protein sequence ID" value="KAA5399590.1"/>
    <property type="molecule type" value="Genomic_DNA"/>
</dbReference>
<comment type="caution">
    <text evidence="1">The sequence shown here is derived from an EMBL/GenBank/DDBJ whole genome shotgun (WGS) entry which is preliminary data.</text>
</comment>
<evidence type="ECO:0000313" key="1">
    <source>
        <dbReference type="EMBL" id="KAA5399590.1"/>
    </source>
</evidence>
<organism evidence="1 4">
    <name type="scientific">Phocaeicola dorei</name>
    <dbReference type="NCBI Taxonomy" id="357276"/>
    <lineage>
        <taxon>Bacteria</taxon>
        <taxon>Pseudomonadati</taxon>
        <taxon>Bacteroidota</taxon>
        <taxon>Bacteroidia</taxon>
        <taxon>Bacteroidales</taxon>
        <taxon>Bacteroidaceae</taxon>
        <taxon>Phocaeicola</taxon>
    </lineage>
</organism>
<reference evidence="3 4" key="1">
    <citation type="journal article" date="2019" name="Nat. Med.">
        <title>A library of human gut bacterial isolates paired with longitudinal multiomics data enables mechanistic microbiome research.</title>
        <authorList>
            <person name="Poyet M."/>
            <person name="Groussin M."/>
            <person name="Gibbons S.M."/>
            <person name="Avila-Pacheco J."/>
            <person name="Jiang X."/>
            <person name="Kearney S.M."/>
            <person name="Perrotta A.R."/>
            <person name="Berdy B."/>
            <person name="Zhao S."/>
            <person name="Lieberman T.D."/>
            <person name="Swanson P.K."/>
            <person name="Smith M."/>
            <person name="Roesemann S."/>
            <person name="Alexander J.E."/>
            <person name="Rich S.A."/>
            <person name="Livny J."/>
            <person name="Vlamakis H."/>
            <person name="Clish C."/>
            <person name="Bullock K."/>
            <person name="Deik A."/>
            <person name="Scott J."/>
            <person name="Pierce K.A."/>
            <person name="Xavier R.J."/>
            <person name="Alm E.J."/>
        </authorList>
    </citation>
    <scope>NUCLEOTIDE SEQUENCE [LARGE SCALE GENOMIC DNA]</scope>
    <source>
        <strain evidence="1 4">BIOML-A1</strain>
        <strain evidence="2 3">BIOML-A4</strain>
    </source>
</reference>
<name>A0A4Q5HVH1_9BACT</name>
<gene>
    <name evidence="2" type="ORF">F2Y51_06160</name>
    <name evidence="1" type="ORF">F2Y58_05540</name>
</gene>
<accession>A0A4Q5HVH1</accession>
<dbReference type="Proteomes" id="UP000481616">
    <property type="component" value="Unassembled WGS sequence"/>
</dbReference>
<dbReference type="Proteomes" id="UP000441162">
    <property type="component" value="Unassembled WGS sequence"/>
</dbReference>